<gene>
    <name evidence="1" type="ORF">TH63_06550</name>
</gene>
<name>A0A0H4VNR2_9BACT</name>
<dbReference type="EMBL" id="CP010777">
    <property type="protein sequence ID" value="AKQ45374.1"/>
    <property type="molecule type" value="Genomic_DNA"/>
</dbReference>
<accession>A0A0H4VNR2</accession>
<proteinExistence type="predicted"/>
<evidence type="ECO:0000313" key="2">
    <source>
        <dbReference type="Proteomes" id="UP000036458"/>
    </source>
</evidence>
<reference evidence="1 2" key="1">
    <citation type="submission" date="2015-01" db="EMBL/GenBank/DDBJ databases">
        <title>Rufibacter sp./DG31D/ whole genome sequencing.</title>
        <authorList>
            <person name="Kim M.K."/>
            <person name="Srinivasan S."/>
            <person name="Lee J.-J."/>
        </authorList>
    </citation>
    <scope>NUCLEOTIDE SEQUENCE [LARGE SCALE GENOMIC DNA]</scope>
    <source>
        <strain evidence="1 2">DG31D</strain>
    </source>
</reference>
<protein>
    <submittedName>
        <fullName evidence="1">Uncharacterized protein</fullName>
    </submittedName>
</protein>
<dbReference type="PATRIC" id="fig|1379910.4.peg.1435"/>
<sequence>MFSSALLGCSDIRDCNCLDYNEVLIQELKSSANIIKLTKVEQGAFGSTINLKVCNTSNMLIEEIGLRGDDYLPTIDSITGKKIFIHYSFPSNNNSDPIDRDLKFESVALGEALLDSSSLRFSYMFKNKK</sequence>
<dbReference type="AlphaFoldDB" id="A0A0H4VNR2"/>
<dbReference type="Proteomes" id="UP000036458">
    <property type="component" value="Chromosome"/>
</dbReference>
<evidence type="ECO:0000313" key="1">
    <source>
        <dbReference type="EMBL" id="AKQ45374.1"/>
    </source>
</evidence>
<organism evidence="1 2">
    <name type="scientific">Rufibacter radiotolerans</name>
    <dbReference type="NCBI Taxonomy" id="1379910"/>
    <lineage>
        <taxon>Bacteria</taxon>
        <taxon>Pseudomonadati</taxon>
        <taxon>Bacteroidota</taxon>
        <taxon>Cytophagia</taxon>
        <taxon>Cytophagales</taxon>
        <taxon>Hymenobacteraceae</taxon>
        <taxon>Rufibacter</taxon>
    </lineage>
</organism>
<keyword evidence="2" id="KW-1185">Reference proteome</keyword>
<dbReference type="KEGG" id="ruf:TH63_06550"/>